<dbReference type="InterPro" id="IPR036869">
    <property type="entry name" value="J_dom_sf"/>
</dbReference>
<protein>
    <recommendedName>
        <fullName evidence="1">J domain-containing protein</fullName>
    </recommendedName>
</protein>
<dbReference type="AlphaFoldDB" id="A0A6A6WFM9"/>
<dbReference type="OrthoDB" id="445556at2759"/>
<evidence type="ECO:0000259" key="1">
    <source>
        <dbReference type="PROSITE" id="PS50076"/>
    </source>
</evidence>
<keyword evidence="3" id="KW-1185">Reference proteome</keyword>
<dbReference type="InterPro" id="IPR001623">
    <property type="entry name" value="DnaJ_domain"/>
</dbReference>
<dbReference type="Gene3D" id="1.10.287.110">
    <property type="entry name" value="DnaJ domain"/>
    <property type="match status" value="1"/>
</dbReference>
<organism evidence="2 3">
    <name type="scientific">Pseudovirgaria hyperparasitica</name>
    <dbReference type="NCBI Taxonomy" id="470096"/>
    <lineage>
        <taxon>Eukaryota</taxon>
        <taxon>Fungi</taxon>
        <taxon>Dikarya</taxon>
        <taxon>Ascomycota</taxon>
        <taxon>Pezizomycotina</taxon>
        <taxon>Dothideomycetes</taxon>
        <taxon>Dothideomycetes incertae sedis</taxon>
        <taxon>Acrospermales</taxon>
        <taxon>Acrospermaceae</taxon>
        <taxon>Pseudovirgaria</taxon>
    </lineage>
</organism>
<dbReference type="SUPFAM" id="SSF46565">
    <property type="entry name" value="Chaperone J-domain"/>
    <property type="match status" value="1"/>
</dbReference>
<reference evidence="2" key="1">
    <citation type="journal article" date="2020" name="Stud. Mycol.">
        <title>101 Dothideomycetes genomes: a test case for predicting lifestyles and emergence of pathogens.</title>
        <authorList>
            <person name="Haridas S."/>
            <person name="Albert R."/>
            <person name="Binder M."/>
            <person name="Bloem J."/>
            <person name="Labutti K."/>
            <person name="Salamov A."/>
            <person name="Andreopoulos B."/>
            <person name="Baker S."/>
            <person name="Barry K."/>
            <person name="Bills G."/>
            <person name="Bluhm B."/>
            <person name="Cannon C."/>
            <person name="Castanera R."/>
            <person name="Culley D."/>
            <person name="Daum C."/>
            <person name="Ezra D."/>
            <person name="Gonzalez J."/>
            <person name="Henrissat B."/>
            <person name="Kuo A."/>
            <person name="Liang C."/>
            <person name="Lipzen A."/>
            <person name="Lutzoni F."/>
            <person name="Magnuson J."/>
            <person name="Mondo S."/>
            <person name="Nolan M."/>
            <person name="Ohm R."/>
            <person name="Pangilinan J."/>
            <person name="Park H.-J."/>
            <person name="Ramirez L."/>
            <person name="Alfaro M."/>
            <person name="Sun H."/>
            <person name="Tritt A."/>
            <person name="Yoshinaga Y."/>
            <person name="Zwiers L.-H."/>
            <person name="Turgeon B."/>
            <person name="Goodwin S."/>
            <person name="Spatafora J."/>
            <person name="Crous P."/>
            <person name="Grigoriev I."/>
        </authorList>
    </citation>
    <scope>NUCLEOTIDE SEQUENCE</scope>
    <source>
        <strain evidence="2">CBS 121739</strain>
    </source>
</reference>
<proteinExistence type="predicted"/>
<accession>A0A6A6WFM9</accession>
<feature type="domain" description="J" evidence="1">
    <location>
        <begin position="67"/>
        <end position="138"/>
    </location>
</feature>
<name>A0A6A6WFM9_9PEZI</name>
<sequence length="314" mass="35915">MMQLRGPVLTFPFNCLQCSTTSPKISVIDATRESIRPRRRTYAQVHSKPHEDLYSWPVPEPPHRTPTPYQILHHKPSDRYSKTPFYQLVKLYHPDLAKADSRIRALPPHILAERYRLIIAAHTILSDPVRRSAYDRFGAGWSASSTLGSSSSTTGKSSWYYPYDSHMDSSYKAQRERWRPGESPMGNATWEDWEAWRKRVNPDGHTQKPIYVSNGTMVMFVLCLTAVGASLQNQRIEVAAEKWEDLQERVNRESAKDLRHVREAGRAAGDTEESIQYFLDSRAGKGEKWQKEALRKMLPRKEVCESGGVAGDVK</sequence>
<evidence type="ECO:0000313" key="2">
    <source>
        <dbReference type="EMBL" id="KAF2760854.1"/>
    </source>
</evidence>
<gene>
    <name evidence="2" type="ORF">EJ05DRAFT_244013</name>
</gene>
<dbReference type="EMBL" id="ML996567">
    <property type="protein sequence ID" value="KAF2760854.1"/>
    <property type="molecule type" value="Genomic_DNA"/>
</dbReference>
<evidence type="ECO:0000313" key="3">
    <source>
        <dbReference type="Proteomes" id="UP000799437"/>
    </source>
</evidence>
<dbReference type="PRINTS" id="PR00625">
    <property type="entry name" value="JDOMAIN"/>
</dbReference>
<dbReference type="RefSeq" id="XP_033603305.1">
    <property type="nucleotide sequence ID" value="XM_033740093.1"/>
</dbReference>
<dbReference type="GeneID" id="54481147"/>
<dbReference type="PROSITE" id="PS50076">
    <property type="entry name" value="DNAJ_2"/>
    <property type="match status" value="1"/>
</dbReference>
<dbReference type="Proteomes" id="UP000799437">
    <property type="component" value="Unassembled WGS sequence"/>
</dbReference>